<organism evidence="1 2">
    <name type="scientific">Ciona intestinalis</name>
    <name type="common">Transparent sea squirt</name>
    <name type="synonym">Ascidia intestinalis</name>
    <dbReference type="NCBI Taxonomy" id="7719"/>
    <lineage>
        <taxon>Eukaryota</taxon>
        <taxon>Metazoa</taxon>
        <taxon>Chordata</taxon>
        <taxon>Tunicata</taxon>
        <taxon>Ascidiacea</taxon>
        <taxon>Phlebobranchia</taxon>
        <taxon>Cionidae</taxon>
        <taxon>Ciona</taxon>
    </lineage>
</organism>
<evidence type="ECO:0000313" key="1">
    <source>
        <dbReference type="Ensembl" id="ENSCINP00000033675.1"/>
    </source>
</evidence>
<proteinExistence type="predicted"/>
<dbReference type="AlphaFoldDB" id="H2XVJ1"/>
<keyword evidence="2" id="KW-1185">Reference proteome</keyword>
<reference evidence="1" key="3">
    <citation type="submission" date="2025-09" db="UniProtKB">
        <authorList>
            <consortium name="Ensembl"/>
        </authorList>
    </citation>
    <scope>IDENTIFICATION</scope>
</reference>
<sequence length="31" mass="3598">MTSEDSFVTSDVDEDTFLIAPALYNWHDKHI</sequence>
<dbReference type="InParanoid" id="H2XVJ1"/>
<dbReference type="HOGENOM" id="CLU_3399288_0_0_1"/>
<protein>
    <submittedName>
        <fullName evidence="1">Uncharacterized protein</fullName>
    </submittedName>
</protein>
<dbReference type="Ensembl" id="ENSCINT00000036818.1">
    <property type="protein sequence ID" value="ENSCINP00000033675.1"/>
    <property type="gene ID" value="ENSCING00000021361.1"/>
</dbReference>
<reference evidence="2" key="1">
    <citation type="journal article" date="2002" name="Science">
        <title>The draft genome of Ciona intestinalis: insights into chordate and vertebrate origins.</title>
        <authorList>
            <person name="Dehal P."/>
            <person name="Satou Y."/>
            <person name="Campbell R.K."/>
            <person name="Chapman J."/>
            <person name="Degnan B."/>
            <person name="De Tomaso A."/>
            <person name="Davidson B."/>
            <person name="Di Gregorio A."/>
            <person name="Gelpke M."/>
            <person name="Goodstein D.M."/>
            <person name="Harafuji N."/>
            <person name="Hastings K.E."/>
            <person name="Ho I."/>
            <person name="Hotta K."/>
            <person name="Huang W."/>
            <person name="Kawashima T."/>
            <person name="Lemaire P."/>
            <person name="Martinez D."/>
            <person name="Meinertzhagen I.A."/>
            <person name="Necula S."/>
            <person name="Nonaka M."/>
            <person name="Putnam N."/>
            <person name="Rash S."/>
            <person name="Saiga H."/>
            <person name="Satake M."/>
            <person name="Terry A."/>
            <person name="Yamada L."/>
            <person name="Wang H.G."/>
            <person name="Awazu S."/>
            <person name="Azumi K."/>
            <person name="Boore J."/>
            <person name="Branno M."/>
            <person name="Chin-Bow S."/>
            <person name="DeSantis R."/>
            <person name="Doyle S."/>
            <person name="Francino P."/>
            <person name="Keys D.N."/>
            <person name="Haga S."/>
            <person name="Hayashi H."/>
            <person name="Hino K."/>
            <person name="Imai K.S."/>
            <person name="Inaba K."/>
            <person name="Kano S."/>
            <person name="Kobayashi K."/>
            <person name="Kobayashi M."/>
            <person name="Lee B.I."/>
            <person name="Makabe K.W."/>
            <person name="Manohar C."/>
            <person name="Matassi G."/>
            <person name="Medina M."/>
            <person name="Mochizuki Y."/>
            <person name="Mount S."/>
            <person name="Morishita T."/>
            <person name="Miura S."/>
            <person name="Nakayama A."/>
            <person name="Nishizaka S."/>
            <person name="Nomoto H."/>
            <person name="Ohta F."/>
            <person name="Oishi K."/>
            <person name="Rigoutsos I."/>
            <person name="Sano M."/>
            <person name="Sasaki A."/>
            <person name="Sasakura Y."/>
            <person name="Shoguchi E."/>
            <person name="Shin-i T."/>
            <person name="Spagnuolo A."/>
            <person name="Stainier D."/>
            <person name="Suzuki M.M."/>
            <person name="Tassy O."/>
            <person name="Takatori N."/>
            <person name="Tokuoka M."/>
            <person name="Yagi K."/>
            <person name="Yoshizaki F."/>
            <person name="Wada S."/>
            <person name="Zhang C."/>
            <person name="Hyatt P.D."/>
            <person name="Larimer F."/>
            <person name="Detter C."/>
            <person name="Doggett N."/>
            <person name="Glavina T."/>
            <person name="Hawkins T."/>
            <person name="Richardson P."/>
            <person name="Lucas S."/>
            <person name="Kohara Y."/>
            <person name="Levine M."/>
            <person name="Satoh N."/>
            <person name="Rokhsar D.S."/>
        </authorList>
    </citation>
    <scope>NUCLEOTIDE SEQUENCE [LARGE SCALE GENOMIC DNA]</scope>
</reference>
<reference evidence="1" key="2">
    <citation type="submission" date="2025-08" db="UniProtKB">
        <authorList>
            <consortium name="Ensembl"/>
        </authorList>
    </citation>
    <scope>IDENTIFICATION</scope>
</reference>
<dbReference type="Proteomes" id="UP000008144">
    <property type="component" value="Unassembled WGS sequence"/>
</dbReference>
<name>H2XVJ1_CIOIN</name>
<evidence type="ECO:0000313" key="2">
    <source>
        <dbReference type="Proteomes" id="UP000008144"/>
    </source>
</evidence>
<accession>H2XVJ1</accession>